<feature type="region of interest" description="Disordered" evidence="1">
    <location>
        <begin position="119"/>
        <end position="167"/>
    </location>
</feature>
<gene>
    <name evidence="2" type="ORF">FOB64_001175</name>
</gene>
<feature type="compositionally biased region" description="Low complexity" evidence="1">
    <location>
        <begin position="52"/>
        <end position="62"/>
    </location>
</feature>
<feature type="region of interest" description="Disordered" evidence="1">
    <location>
        <begin position="270"/>
        <end position="290"/>
    </location>
</feature>
<organism evidence="2 3">
    <name type="scientific">Candida albicans</name>
    <name type="common">Yeast</name>
    <dbReference type="NCBI Taxonomy" id="5476"/>
    <lineage>
        <taxon>Eukaryota</taxon>
        <taxon>Fungi</taxon>
        <taxon>Dikarya</taxon>
        <taxon>Ascomycota</taxon>
        <taxon>Saccharomycotina</taxon>
        <taxon>Pichiomycetes</taxon>
        <taxon>Debaryomycetaceae</taxon>
        <taxon>Candida/Lodderomyces clade</taxon>
        <taxon>Candida</taxon>
    </lineage>
</organism>
<dbReference type="GO" id="GO:0016925">
    <property type="term" value="P:protein sumoylation"/>
    <property type="evidence" value="ECO:0007669"/>
    <property type="project" value="TreeGrafter"/>
</dbReference>
<evidence type="ECO:0000256" key="1">
    <source>
        <dbReference type="SAM" id="MobiDB-lite"/>
    </source>
</evidence>
<reference evidence="2 3" key="1">
    <citation type="submission" date="2020-03" db="EMBL/GenBank/DDBJ databases">
        <title>FDA dAtabase for Regulatory Grade micrObial Sequences (FDA-ARGOS): Supporting development and validation of Infectious Disease Dx tests.</title>
        <authorList>
            <person name="Campos J."/>
            <person name="Goldberg B."/>
            <person name="Tallon L."/>
            <person name="Sadzewicz L."/>
            <person name="Vavikolanu K."/>
            <person name="Mehta A."/>
            <person name="Aluvathingal J."/>
            <person name="Nadendla S."/>
            <person name="Nandy P."/>
            <person name="Geyer C."/>
            <person name="Yan Y."/>
            <person name="Sichtig H."/>
        </authorList>
    </citation>
    <scope>NUCLEOTIDE SEQUENCE [LARGE SCALE GENOMIC DNA]</scope>
    <source>
        <strain evidence="2 3">FDAARGOS_656</strain>
    </source>
</reference>
<protein>
    <submittedName>
        <fullName evidence="2">MIZ/SP-RING zinc finger family protein</fullName>
    </submittedName>
</protein>
<feature type="region of interest" description="Disordered" evidence="1">
    <location>
        <begin position="487"/>
        <end position="507"/>
    </location>
</feature>
<feature type="compositionally biased region" description="Low complexity" evidence="1">
    <location>
        <begin position="271"/>
        <end position="286"/>
    </location>
</feature>
<name>A0A8H6C4S1_CANAX</name>
<dbReference type="EMBL" id="JABWAD010000016">
    <property type="protein sequence ID" value="KAF6071439.1"/>
    <property type="molecule type" value="Genomic_DNA"/>
</dbReference>
<dbReference type="Proteomes" id="UP000536275">
    <property type="component" value="Unassembled WGS sequence"/>
</dbReference>
<evidence type="ECO:0000313" key="2">
    <source>
        <dbReference type="EMBL" id="KAF6071439.1"/>
    </source>
</evidence>
<feature type="region of interest" description="Disordered" evidence="1">
    <location>
        <begin position="40"/>
        <end position="97"/>
    </location>
</feature>
<evidence type="ECO:0000313" key="3">
    <source>
        <dbReference type="Proteomes" id="UP000536275"/>
    </source>
</evidence>
<feature type="compositionally biased region" description="Polar residues" evidence="1">
    <location>
        <begin position="78"/>
        <end position="88"/>
    </location>
</feature>
<dbReference type="Gene3D" id="3.30.40.10">
    <property type="entry name" value="Zinc/RING finger domain, C3HC4 (zinc finger)"/>
    <property type="match status" value="1"/>
</dbReference>
<comment type="caution">
    <text evidence="2">The sequence shown here is derived from an EMBL/GenBank/DDBJ whole genome shotgun (WGS) entry which is preliminary data.</text>
</comment>
<proteinExistence type="predicted"/>
<accession>A0A8H6C4S1</accession>
<dbReference type="InterPro" id="IPR013083">
    <property type="entry name" value="Znf_RING/FYVE/PHD"/>
</dbReference>
<dbReference type="AlphaFoldDB" id="A0A8H6C4S1"/>
<dbReference type="GO" id="GO:0000785">
    <property type="term" value="C:chromatin"/>
    <property type="evidence" value="ECO:0007669"/>
    <property type="project" value="TreeGrafter"/>
</dbReference>
<feature type="compositionally biased region" description="Basic and acidic residues" evidence="1">
    <location>
        <begin position="487"/>
        <end position="496"/>
    </location>
</feature>
<dbReference type="PANTHER" id="PTHR10782">
    <property type="entry name" value="ZINC FINGER MIZ DOMAIN-CONTAINING PROTEIN"/>
    <property type="match status" value="1"/>
</dbReference>
<dbReference type="GO" id="GO:0061665">
    <property type="term" value="F:SUMO ligase activity"/>
    <property type="evidence" value="ECO:0007669"/>
    <property type="project" value="TreeGrafter"/>
</dbReference>
<sequence length="507" mass="57111">MARLRRVRGPKLSTDKVSIVHEMGRKYKHAKILVTIRLDPTRLKSISRSPSNGTEMENSNETTNEKDSNAETLPPMSSGLSETATPKNNDAGEDISDSEISSMDNELMDFLTEHSVLVTPGRPLIPNQPETAPTTEKNQEKKPSGKLSSVSPKKQPNSSIPDSPSVDETYKILPRNVSPIVRNELHSIEDEFAPVDRMVFSLRDPLGGGRINLPVKSTSCIHFQCFDYENFCLFNKISTATKEITRRNLVQSNRAYLARIQQQVNQQPTVSSSFPFSSQNSQFPNPTSNPNVSNKLPVALPGNNGTHNYLVLPTFHSNFTLNNRINNNNIYNSNSGHSSQSGEITSLYNRLGEPYIKVINNPKPEHSSRFVTPCHKFPMYKCPICDTQFPLSELCISDGFNYFIRATPKEIDRVELLIGLDKYRLIDDNRKTPAPTGEKKEQSAEVIVLTSDEEDEDDRNPVVSQTPVKTKKRFNFYERAQELLHQETDNEIHYGDGESWDDPIVLD</sequence>
<feature type="compositionally biased region" description="Polar residues" evidence="1">
    <location>
        <begin position="146"/>
        <end position="162"/>
    </location>
</feature>
<dbReference type="PANTHER" id="PTHR10782:SF4">
    <property type="entry name" value="TONALLI, ISOFORM E"/>
    <property type="match status" value="1"/>
</dbReference>